<dbReference type="InterPro" id="IPR036890">
    <property type="entry name" value="HATPase_C_sf"/>
</dbReference>
<reference evidence="14 15" key="1">
    <citation type="submission" date="2016-10" db="EMBL/GenBank/DDBJ databases">
        <authorList>
            <person name="de Groot N.N."/>
        </authorList>
    </citation>
    <scope>NUCLEOTIDE SEQUENCE [LARGE SCALE GENOMIC DNA]</scope>
    <source>
        <strain evidence="14 15">DSM 23995</strain>
    </source>
</reference>
<dbReference type="InterPro" id="IPR050351">
    <property type="entry name" value="BphY/WalK/GraS-like"/>
</dbReference>
<keyword evidence="8 14" id="KW-0418">Kinase</keyword>
<dbReference type="Proteomes" id="UP000199516">
    <property type="component" value="Unassembled WGS sequence"/>
</dbReference>
<dbReference type="CDD" id="cd06225">
    <property type="entry name" value="HAMP"/>
    <property type="match status" value="1"/>
</dbReference>
<dbReference type="STRING" id="930128.SAMN05192532_10341"/>
<dbReference type="Gene3D" id="1.10.287.130">
    <property type="match status" value="1"/>
</dbReference>
<organism evidence="14 15">
    <name type="scientific">Alteribacillus iranensis</name>
    <dbReference type="NCBI Taxonomy" id="930128"/>
    <lineage>
        <taxon>Bacteria</taxon>
        <taxon>Bacillati</taxon>
        <taxon>Bacillota</taxon>
        <taxon>Bacilli</taxon>
        <taxon>Bacillales</taxon>
        <taxon>Bacillaceae</taxon>
        <taxon>Alteribacillus</taxon>
    </lineage>
</organism>
<evidence type="ECO:0000313" key="14">
    <source>
        <dbReference type="EMBL" id="SFE68588.1"/>
    </source>
</evidence>
<evidence type="ECO:0000256" key="10">
    <source>
        <dbReference type="ARBA" id="ARBA00023012"/>
    </source>
</evidence>
<evidence type="ECO:0000256" key="11">
    <source>
        <dbReference type="ARBA" id="ARBA00023136"/>
    </source>
</evidence>
<dbReference type="Gene3D" id="3.30.565.10">
    <property type="entry name" value="Histidine kinase-like ATPase, C-terminal domain"/>
    <property type="match status" value="1"/>
</dbReference>
<protein>
    <recommendedName>
        <fullName evidence="3">histidine kinase</fullName>
        <ecNumber evidence="3">2.7.13.3</ecNumber>
    </recommendedName>
</protein>
<dbReference type="InterPro" id="IPR004358">
    <property type="entry name" value="Sig_transdc_His_kin-like_C"/>
</dbReference>
<dbReference type="CDD" id="cd00082">
    <property type="entry name" value="HisKA"/>
    <property type="match status" value="1"/>
</dbReference>
<dbReference type="InterPro" id="IPR013767">
    <property type="entry name" value="PAS_fold"/>
</dbReference>
<evidence type="ECO:0000256" key="8">
    <source>
        <dbReference type="ARBA" id="ARBA00022777"/>
    </source>
</evidence>
<keyword evidence="7" id="KW-0547">Nucleotide-binding</keyword>
<dbReference type="GO" id="GO:0016036">
    <property type="term" value="P:cellular response to phosphate starvation"/>
    <property type="evidence" value="ECO:0007669"/>
    <property type="project" value="TreeGrafter"/>
</dbReference>
<keyword evidence="15" id="KW-1185">Reference proteome</keyword>
<dbReference type="FunFam" id="3.30.565.10:FF:000023">
    <property type="entry name" value="PAS domain-containing sensor histidine kinase"/>
    <property type="match status" value="1"/>
</dbReference>
<evidence type="ECO:0000259" key="12">
    <source>
        <dbReference type="PROSITE" id="PS50109"/>
    </source>
</evidence>
<dbReference type="Gene3D" id="3.30.450.20">
    <property type="entry name" value="PAS domain"/>
    <property type="match status" value="2"/>
</dbReference>
<keyword evidence="4" id="KW-1003">Cell membrane</keyword>
<dbReference type="GO" id="GO:0005886">
    <property type="term" value="C:plasma membrane"/>
    <property type="evidence" value="ECO:0007669"/>
    <property type="project" value="UniProtKB-SubCell"/>
</dbReference>
<feature type="domain" description="HAMP" evidence="13">
    <location>
        <begin position="178"/>
        <end position="230"/>
    </location>
</feature>
<dbReference type="Pfam" id="PF00512">
    <property type="entry name" value="HisKA"/>
    <property type="match status" value="1"/>
</dbReference>
<dbReference type="PANTHER" id="PTHR45453:SF1">
    <property type="entry name" value="PHOSPHATE REGULON SENSOR PROTEIN PHOR"/>
    <property type="match status" value="1"/>
</dbReference>
<dbReference type="InterPro" id="IPR003594">
    <property type="entry name" value="HATPase_dom"/>
</dbReference>
<dbReference type="SUPFAM" id="SSF55785">
    <property type="entry name" value="PYP-like sensor domain (PAS domain)"/>
    <property type="match status" value="1"/>
</dbReference>
<dbReference type="InterPro" id="IPR003660">
    <property type="entry name" value="HAMP_dom"/>
</dbReference>
<dbReference type="GO" id="GO:0006355">
    <property type="term" value="P:regulation of DNA-templated transcription"/>
    <property type="evidence" value="ECO:0007669"/>
    <property type="project" value="InterPro"/>
</dbReference>
<dbReference type="NCBIfam" id="TIGR00229">
    <property type="entry name" value="sensory_box"/>
    <property type="match status" value="1"/>
</dbReference>
<dbReference type="PANTHER" id="PTHR45453">
    <property type="entry name" value="PHOSPHATE REGULON SENSOR PROTEIN PHOR"/>
    <property type="match status" value="1"/>
</dbReference>
<proteinExistence type="predicted"/>
<dbReference type="RefSeq" id="WP_091659985.1">
    <property type="nucleotide sequence ID" value="NZ_FONT01000003.1"/>
</dbReference>
<dbReference type="NCBIfam" id="NF046044">
    <property type="entry name" value="PnpS"/>
    <property type="match status" value="1"/>
</dbReference>
<evidence type="ECO:0000256" key="5">
    <source>
        <dbReference type="ARBA" id="ARBA00022553"/>
    </source>
</evidence>
<keyword evidence="5" id="KW-0597">Phosphoprotein</keyword>
<dbReference type="EC" id="2.7.13.3" evidence="3"/>
<dbReference type="AlphaFoldDB" id="A0A1I2CK19"/>
<dbReference type="OrthoDB" id="9813151at2"/>
<evidence type="ECO:0000256" key="9">
    <source>
        <dbReference type="ARBA" id="ARBA00022840"/>
    </source>
</evidence>
<dbReference type="SUPFAM" id="SSF55874">
    <property type="entry name" value="ATPase domain of HSP90 chaperone/DNA topoisomerase II/histidine kinase"/>
    <property type="match status" value="1"/>
</dbReference>
<dbReference type="FunFam" id="1.10.287.130:FF:000008">
    <property type="entry name" value="Two-component sensor histidine kinase"/>
    <property type="match status" value="1"/>
</dbReference>
<dbReference type="InterPro" id="IPR005467">
    <property type="entry name" value="His_kinase_dom"/>
</dbReference>
<dbReference type="InterPro" id="IPR003661">
    <property type="entry name" value="HisK_dim/P_dom"/>
</dbReference>
<accession>A0A1I2CK19</accession>
<dbReference type="EMBL" id="FONT01000003">
    <property type="protein sequence ID" value="SFE68588.1"/>
    <property type="molecule type" value="Genomic_DNA"/>
</dbReference>
<keyword evidence="9" id="KW-0067">ATP-binding</keyword>
<comment type="catalytic activity">
    <reaction evidence="1">
        <text>ATP + protein L-histidine = ADP + protein N-phospho-L-histidine.</text>
        <dbReference type="EC" id="2.7.13.3"/>
    </reaction>
</comment>
<dbReference type="GO" id="GO:0004721">
    <property type="term" value="F:phosphoprotein phosphatase activity"/>
    <property type="evidence" value="ECO:0007669"/>
    <property type="project" value="TreeGrafter"/>
</dbReference>
<dbReference type="CDD" id="cd00130">
    <property type="entry name" value="PAS"/>
    <property type="match status" value="1"/>
</dbReference>
<evidence type="ECO:0000256" key="6">
    <source>
        <dbReference type="ARBA" id="ARBA00022679"/>
    </source>
</evidence>
<sequence length="581" mass="65811">MMKFRTRLIFGILISVFFVLASLGIVIGQLLKGFYSEELEQRIGKEAALGAVMLETESEDNWESVAHRLSNTLDVHAAVINSTGDIVTETSDEFRQSSFEDLPEVENGSIIRYHPSSGDDFLFYAYPFEYGEGEEGYLRLSLPMERINEVNRKIWSFLGVSFSLAFILITTLSYRIANQLTYPIEQVKEVAQELANGNFSARAEESSKDEIGQLTWSINQLAYNLGKVTSEYNTQHERLEALIDHMGSGLIFIDNRGDISLINQYCKDIFNTDTDKWIGHLYHEVMEDKAIIQLIQEIFLTENKVRSQIQLTHQSSVDHYEIYGAPILGRNDKLRGIVLVFHDITELKNLEQVRKDFVANVSHELKTPVTSLKGFAETLLGGAMKDEKASAQFLEIIWKESDRLQHLIHDLLELSKIEQQHFHLNRQVINLSHIAKETTELLQPKAEEKNIALQIDTKNTVHIIGDNARLKQILINLINNAIVYTPEGGVVKLEISKQANEAVLTVQDTGIGIPESELPRIFERFYRVNKDRSRNSGGTGLGLAIVKHLTEAHDGVIQLESEEGEGTTFILTFPIYVETKD</sequence>
<evidence type="ECO:0000256" key="7">
    <source>
        <dbReference type="ARBA" id="ARBA00022741"/>
    </source>
</evidence>
<gene>
    <name evidence="14" type="ORF">SAMN05192532_10341</name>
</gene>
<feature type="domain" description="Histidine kinase" evidence="12">
    <location>
        <begin position="360"/>
        <end position="577"/>
    </location>
</feature>
<dbReference type="Pfam" id="PF16736">
    <property type="entry name" value="sCache_like"/>
    <property type="match status" value="1"/>
</dbReference>
<dbReference type="InterPro" id="IPR031967">
    <property type="entry name" value="PhoR_single_Cache-like_dom"/>
</dbReference>
<dbReference type="PROSITE" id="PS50109">
    <property type="entry name" value="HIS_KIN"/>
    <property type="match status" value="1"/>
</dbReference>
<dbReference type="InterPro" id="IPR036097">
    <property type="entry name" value="HisK_dim/P_sf"/>
</dbReference>
<keyword evidence="11" id="KW-0472">Membrane</keyword>
<evidence type="ECO:0000256" key="2">
    <source>
        <dbReference type="ARBA" id="ARBA00004651"/>
    </source>
</evidence>
<dbReference type="Gene3D" id="6.10.340.10">
    <property type="match status" value="1"/>
</dbReference>
<dbReference type="SMART" id="SM00387">
    <property type="entry name" value="HATPase_c"/>
    <property type="match status" value="1"/>
</dbReference>
<evidence type="ECO:0000256" key="3">
    <source>
        <dbReference type="ARBA" id="ARBA00012438"/>
    </source>
</evidence>
<name>A0A1I2CK19_9BACI</name>
<dbReference type="Pfam" id="PF00672">
    <property type="entry name" value="HAMP"/>
    <property type="match status" value="1"/>
</dbReference>
<evidence type="ECO:0000256" key="4">
    <source>
        <dbReference type="ARBA" id="ARBA00022475"/>
    </source>
</evidence>
<dbReference type="SUPFAM" id="SSF47384">
    <property type="entry name" value="Homodimeric domain of signal transducing histidine kinase"/>
    <property type="match status" value="1"/>
</dbReference>
<dbReference type="GO" id="GO:0005524">
    <property type="term" value="F:ATP binding"/>
    <property type="evidence" value="ECO:0007669"/>
    <property type="project" value="UniProtKB-KW"/>
</dbReference>
<dbReference type="InterPro" id="IPR035965">
    <property type="entry name" value="PAS-like_dom_sf"/>
</dbReference>
<dbReference type="GO" id="GO:0000155">
    <property type="term" value="F:phosphorelay sensor kinase activity"/>
    <property type="evidence" value="ECO:0007669"/>
    <property type="project" value="InterPro"/>
</dbReference>
<keyword evidence="6" id="KW-0808">Transferase</keyword>
<dbReference type="PRINTS" id="PR00344">
    <property type="entry name" value="BCTRLSENSOR"/>
</dbReference>
<dbReference type="SMART" id="SM00091">
    <property type="entry name" value="PAS"/>
    <property type="match status" value="1"/>
</dbReference>
<keyword evidence="10" id="KW-0902">Two-component regulatory system</keyword>
<evidence type="ECO:0000256" key="1">
    <source>
        <dbReference type="ARBA" id="ARBA00000085"/>
    </source>
</evidence>
<dbReference type="PROSITE" id="PS50885">
    <property type="entry name" value="HAMP"/>
    <property type="match status" value="1"/>
</dbReference>
<comment type="subcellular location">
    <subcellularLocation>
        <location evidence="2">Cell membrane</location>
        <topology evidence="2">Multi-pass membrane protein</topology>
    </subcellularLocation>
</comment>
<dbReference type="InterPro" id="IPR000014">
    <property type="entry name" value="PAS"/>
</dbReference>
<dbReference type="SUPFAM" id="SSF158472">
    <property type="entry name" value="HAMP domain-like"/>
    <property type="match status" value="1"/>
</dbReference>
<dbReference type="SMART" id="SM00388">
    <property type="entry name" value="HisKA"/>
    <property type="match status" value="1"/>
</dbReference>
<evidence type="ECO:0000259" key="13">
    <source>
        <dbReference type="PROSITE" id="PS50885"/>
    </source>
</evidence>
<dbReference type="Pfam" id="PF02518">
    <property type="entry name" value="HATPase_c"/>
    <property type="match status" value="1"/>
</dbReference>
<dbReference type="SMART" id="SM00304">
    <property type="entry name" value="HAMP"/>
    <property type="match status" value="1"/>
</dbReference>
<dbReference type="CDD" id="cd00075">
    <property type="entry name" value="HATPase"/>
    <property type="match status" value="1"/>
</dbReference>
<evidence type="ECO:0000313" key="15">
    <source>
        <dbReference type="Proteomes" id="UP000199516"/>
    </source>
</evidence>
<dbReference type="Pfam" id="PF00989">
    <property type="entry name" value="PAS"/>
    <property type="match status" value="1"/>
</dbReference>